<evidence type="ECO:0000256" key="8">
    <source>
        <dbReference type="ARBA" id="ARBA00023002"/>
    </source>
</evidence>
<comment type="catalytic activity">
    <reaction evidence="9">
        <text>5,6-dihydrouridine(20) in tRNA + NAD(+) = uridine(20) in tRNA + NADH + H(+)</text>
        <dbReference type="Rhea" id="RHEA:53340"/>
        <dbReference type="Rhea" id="RHEA-COMP:13533"/>
        <dbReference type="Rhea" id="RHEA-COMP:13534"/>
        <dbReference type="ChEBI" id="CHEBI:15378"/>
        <dbReference type="ChEBI" id="CHEBI:57540"/>
        <dbReference type="ChEBI" id="CHEBI:57945"/>
        <dbReference type="ChEBI" id="CHEBI:65315"/>
        <dbReference type="ChEBI" id="CHEBI:74443"/>
        <dbReference type="EC" id="1.3.1.91"/>
    </reaction>
</comment>
<dbReference type="Gene3D" id="1.20.120.1460">
    <property type="match status" value="1"/>
</dbReference>
<dbReference type="Pfam" id="PF01207">
    <property type="entry name" value="Dus"/>
    <property type="match status" value="1"/>
</dbReference>
<comment type="cofactor">
    <cofactor evidence="1 9 10">
        <name>FMN</name>
        <dbReference type="ChEBI" id="CHEBI:58210"/>
    </cofactor>
</comment>
<accession>A0ABP8QCN5</accession>
<dbReference type="PIRSF" id="PIRSF006621">
    <property type="entry name" value="Dus"/>
    <property type="match status" value="1"/>
</dbReference>
<sequence length="364" mass="40174">MGQVQSTNVWKHPQMTQKKISENPVKSGTEAISGKPVHRQTFSVAPMLDWTDRHCRYFHRLMTRHALLYTEMVTTGAILNGKGDYLGFDVAEHPLSLQLGGSDPQALAACARLAEARGYDEVNLNVGCPSDRVQNGRFGACLMGEAELVARCVAAMREAVAIPVTVKTRIGIDEQDSYEFLCQFIQTVAAAGCDTFIVHARKAWLNGLSPKENREIPPLDYPRVYRLKQDFPQLTLAINGGINSLAEAQVHLQHLDGVMLGREAYQNPYLLAQVDNTLFGDTAPILSRHQVVEAMVPYIEAELAKGNQLAHVTRHMLGLYQGIPGARAWRRYLSEHACRRGAGVEVLLAAMAQVTECDPAEQAD</sequence>
<dbReference type="SUPFAM" id="SSF51395">
    <property type="entry name" value="FMN-linked oxidoreductases"/>
    <property type="match status" value="1"/>
</dbReference>
<feature type="binding site" evidence="9">
    <location>
        <position position="98"/>
    </location>
    <ligand>
        <name>FMN</name>
        <dbReference type="ChEBI" id="CHEBI:58210"/>
    </ligand>
</feature>
<feature type="domain" description="DUS-like FMN-binding" evidence="12">
    <location>
        <begin position="44"/>
        <end position="342"/>
    </location>
</feature>
<feature type="region of interest" description="Disordered" evidence="11">
    <location>
        <begin position="1"/>
        <end position="31"/>
    </location>
</feature>
<comment type="similarity">
    <text evidence="10">Belongs to the dus family.</text>
</comment>
<keyword evidence="3 9" id="KW-0285">Flavoprotein</keyword>
<dbReference type="CDD" id="cd02801">
    <property type="entry name" value="DUS_like_FMN"/>
    <property type="match status" value="1"/>
</dbReference>
<dbReference type="EMBL" id="BAABFC010000014">
    <property type="protein sequence ID" value="GAA4500987.1"/>
    <property type="molecule type" value="Genomic_DNA"/>
</dbReference>
<keyword evidence="4 9" id="KW-0288">FMN</keyword>
<evidence type="ECO:0000313" key="13">
    <source>
        <dbReference type="EMBL" id="GAA4500987.1"/>
    </source>
</evidence>
<comment type="caution">
    <text evidence="13">The sequence shown here is derived from an EMBL/GenBank/DDBJ whole genome shotgun (WGS) entry which is preliminary data.</text>
</comment>
<evidence type="ECO:0000256" key="5">
    <source>
        <dbReference type="ARBA" id="ARBA00022694"/>
    </source>
</evidence>
<feature type="binding site" evidence="9">
    <location>
        <position position="167"/>
    </location>
    <ligand>
        <name>FMN</name>
        <dbReference type="ChEBI" id="CHEBI:58210"/>
    </ligand>
</feature>
<evidence type="ECO:0000256" key="7">
    <source>
        <dbReference type="ARBA" id="ARBA00022884"/>
    </source>
</evidence>
<evidence type="ECO:0000256" key="1">
    <source>
        <dbReference type="ARBA" id="ARBA00001917"/>
    </source>
</evidence>
<comment type="function">
    <text evidence="9">Catalyzes the synthesis of 5,6-dihydrouridine (D), a modified base found in the D-loop of most tRNAs, via the reduction of the C5-C6 double bond in target uridines. Specifically modifies U20 and U20a in tRNAs.</text>
</comment>
<evidence type="ECO:0000256" key="2">
    <source>
        <dbReference type="ARBA" id="ARBA00022555"/>
    </source>
</evidence>
<feature type="compositionally biased region" description="Polar residues" evidence="11">
    <location>
        <begin position="1"/>
        <end position="18"/>
    </location>
</feature>
<organism evidence="13 14">
    <name type="scientific">Pseudaeromonas paramecii</name>
    <dbReference type="NCBI Taxonomy" id="2138166"/>
    <lineage>
        <taxon>Bacteria</taxon>
        <taxon>Pseudomonadati</taxon>
        <taxon>Pseudomonadota</taxon>
        <taxon>Gammaproteobacteria</taxon>
        <taxon>Aeromonadales</taxon>
        <taxon>Aeromonadaceae</taxon>
        <taxon>Pseudaeromonas</taxon>
    </lineage>
</organism>
<proteinExistence type="inferred from homology"/>
<dbReference type="PANTHER" id="PTHR42907">
    <property type="entry name" value="FMN-LINKED OXIDOREDUCTASES SUPERFAMILY PROTEIN"/>
    <property type="match status" value="1"/>
</dbReference>
<evidence type="ECO:0000256" key="11">
    <source>
        <dbReference type="SAM" id="MobiDB-lite"/>
    </source>
</evidence>
<protein>
    <recommendedName>
        <fullName evidence="9">tRNA-dihydrouridine(20/20a) synthase</fullName>
        <ecNumber evidence="9">1.3.1.91</ecNumber>
    </recommendedName>
    <alternativeName>
        <fullName evidence="9">U20-specific dihydrouridine synthase</fullName>
        <shortName evidence="9">U20-specific Dus</shortName>
    </alternativeName>
    <alternativeName>
        <fullName evidence="9">tRNA-dihydrouridine synthase A</fullName>
    </alternativeName>
</protein>
<comment type="catalytic activity">
    <reaction evidence="9">
        <text>5,6-dihydrouridine(20a) in tRNA + NADP(+) = uridine(20a) in tRNA + NADPH + H(+)</text>
        <dbReference type="Rhea" id="RHEA:53344"/>
        <dbReference type="Rhea" id="RHEA-COMP:13535"/>
        <dbReference type="Rhea" id="RHEA-COMP:13536"/>
        <dbReference type="ChEBI" id="CHEBI:15378"/>
        <dbReference type="ChEBI" id="CHEBI:57783"/>
        <dbReference type="ChEBI" id="CHEBI:58349"/>
        <dbReference type="ChEBI" id="CHEBI:65315"/>
        <dbReference type="ChEBI" id="CHEBI:74443"/>
    </reaction>
</comment>
<evidence type="ECO:0000256" key="10">
    <source>
        <dbReference type="PIRNR" id="PIRNR006621"/>
    </source>
</evidence>
<comment type="catalytic activity">
    <reaction evidence="9">
        <text>5,6-dihydrouridine(20) in tRNA + NADP(+) = uridine(20) in tRNA + NADPH + H(+)</text>
        <dbReference type="Rhea" id="RHEA:53336"/>
        <dbReference type="Rhea" id="RHEA-COMP:13533"/>
        <dbReference type="Rhea" id="RHEA-COMP:13534"/>
        <dbReference type="ChEBI" id="CHEBI:15378"/>
        <dbReference type="ChEBI" id="CHEBI:57783"/>
        <dbReference type="ChEBI" id="CHEBI:58349"/>
        <dbReference type="ChEBI" id="CHEBI:65315"/>
        <dbReference type="ChEBI" id="CHEBI:74443"/>
        <dbReference type="EC" id="1.3.1.91"/>
    </reaction>
</comment>
<keyword evidence="5 9" id="KW-0819">tRNA processing</keyword>
<name>A0ABP8QCN5_9GAMM</name>
<feature type="site" description="Interacts with tRNA; defines subfamily-specific binding signature" evidence="9">
    <location>
        <position position="211"/>
    </location>
</feature>
<dbReference type="InterPro" id="IPR035587">
    <property type="entry name" value="DUS-like_FMN-bd"/>
</dbReference>
<comment type="similarity">
    <text evidence="9">Belongs to the Dus family. DusA subfamily.</text>
</comment>
<feature type="binding site" evidence="9">
    <location>
        <begin position="46"/>
        <end position="48"/>
    </location>
    <ligand>
        <name>FMN</name>
        <dbReference type="ChEBI" id="CHEBI:58210"/>
    </ligand>
</feature>
<dbReference type="InterPro" id="IPR004653">
    <property type="entry name" value="DusA"/>
</dbReference>
<feature type="binding site" evidence="9">
    <location>
        <begin position="239"/>
        <end position="241"/>
    </location>
    <ligand>
        <name>FMN</name>
        <dbReference type="ChEBI" id="CHEBI:58210"/>
    </ligand>
</feature>
<dbReference type="Gene3D" id="3.20.20.70">
    <property type="entry name" value="Aldolase class I"/>
    <property type="match status" value="1"/>
</dbReference>
<dbReference type="PANTHER" id="PTHR42907:SF1">
    <property type="entry name" value="FMN-LINKED OXIDOREDUCTASES SUPERFAMILY PROTEIN"/>
    <property type="match status" value="1"/>
</dbReference>
<reference evidence="14" key="1">
    <citation type="journal article" date="2019" name="Int. J. Syst. Evol. Microbiol.">
        <title>The Global Catalogue of Microorganisms (GCM) 10K type strain sequencing project: providing services to taxonomists for standard genome sequencing and annotation.</title>
        <authorList>
            <consortium name="The Broad Institute Genomics Platform"/>
            <consortium name="The Broad Institute Genome Sequencing Center for Infectious Disease"/>
            <person name="Wu L."/>
            <person name="Ma J."/>
        </authorList>
    </citation>
    <scope>NUCLEOTIDE SEQUENCE [LARGE SCALE GENOMIC DNA]</scope>
    <source>
        <strain evidence="14">JCM 32226</strain>
    </source>
</reference>
<dbReference type="PROSITE" id="PS01136">
    <property type="entry name" value="UPF0034"/>
    <property type="match status" value="1"/>
</dbReference>
<feature type="active site" description="Proton donor" evidence="9">
    <location>
        <position position="128"/>
    </location>
</feature>
<feature type="site" description="Interacts with tRNA; defines subfamily-specific binding signature" evidence="9">
    <location>
        <position position="327"/>
    </location>
</feature>
<evidence type="ECO:0000259" key="12">
    <source>
        <dbReference type="Pfam" id="PF01207"/>
    </source>
</evidence>
<evidence type="ECO:0000313" key="14">
    <source>
        <dbReference type="Proteomes" id="UP001501321"/>
    </source>
</evidence>
<keyword evidence="6 9" id="KW-0521">NADP</keyword>
<dbReference type="Proteomes" id="UP001501321">
    <property type="component" value="Unassembled WGS sequence"/>
</dbReference>
<feature type="site" description="Interacts with tRNA; defines subfamily-specific binding signature" evidence="9">
    <location>
        <position position="330"/>
    </location>
</feature>
<evidence type="ECO:0000256" key="9">
    <source>
        <dbReference type="HAMAP-Rule" id="MF_02041"/>
    </source>
</evidence>
<feature type="binding site" evidence="9">
    <location>
        <position position="199"/>
    </location>
    <ligand>
        <name>FMN</name>
        <dbReference type="ChEBI" id="CHEBI:58210"/>
    </ligand>
</feature>
<dbReference type="InterPro" id="IPR013785">
    <property type="entry name" value="Aldolase_TIM"/>
</dbReference>
<dbReference type="HAMAP" id="MF_02041">
    <property type="entry name" value="DusA_subfam"/>
    <property type="match status" value="1"/>
</dbReference>
<dbReference type="InterPro" id="IPR018517">
    <property type="entry name" value="tRNA_hU_synthase_CS"/>
</dbReference>
<feature type="site" description="Interacts with tRNA" evidence="9">
    <location>
        <position position="125"/>
    </location>
</feature>
<dbReference type="EC" id="1.3.1.91" evidence="9"/>
<evidence type="ECO:0000256" key="6">
    <source>
        <dbReference type="ARBA" id="ARBA00022857"/>
    </source>
</evidence>
<keyword evidence="2 9" id="KW-0820">tRNA-binding</keyword>
<dbReference type="InterPro" id="IPR001269">
    <property type="entry name" value="DUS_fam"/>
</dbReference>
<evidence type="ECO:0000256" key="4">
    <source>
        <dbReference type="ARBA" id="ARBA00022643"/>
    </source>
</evidence>
<dbReference type="NCBIfam" id="NF008774">
    <property type="entry name" value="PRK11815.1"/>
    <property type="match status" value="1"/>
</dbReference>
<dbReference type="NCBIfam" id="TIGR00742">
    <property type="entry name" value="yjbN"/>
    <property type="match status" value="1"/>
</dbReference>
<feature type="site" description="Interacts with tRNA" evidence="9">
    <location>
        <position position="214"/>
    </location>
</feature>
<keyword evidence="8 9" id="KW-0560">Oxidoreductase</keyword>
<gene>
    <name evidence="9 13" type="primary">dusA</name>
    <name evidence="13" type="ORF">GCM10023095_23530</name>
</gene>
<feature type="binding site" evidence="9">
    <location>
        <begin position="261"/>
        <end position="262"/>
    </location>
    <ligand>
        <name>FMN</name>
        <dbReference type="ChEBI" id="CHEBI:58210"/>
    </ligand>
</feature>
<keyword evidence="14" id="KW-1185">Reference proteome</keyword>
<evidence type="ECO:0000256" key="3">
    <source>
        <dbReference type="ARBA" id="ARBA00022630"/>
    </source>
</evidence>
<comment type="catalytic activity">
    <reaction evidence="9">
        <text>5,6-dihydrouridine(20a) in tRNA + NAD(+) = uridine(20a) in tRNA + NADH + H(+)</text>
        <dbReference type="Rhea" id="RHEA:53348"/>
        <dbReference type="Rhea" id="RHEA-COMP:13535"/>
        <dbReference type="Rhea" id="RHEA-COMP:13536"/>
        <dbReference type="ChEBI" id="CHEBI:15378"/>
        <dbReference type="ChEBI" id="CHEBI:57540"/>
        <dbReference type="ChEBI" id="CHEBI:57945"/>
        <dbReference type="ChEBI" id="CHEBI:65315"/>
        <dbReference type="ChEBI" id="CHEBI:74443"/>
    </reaction>
</comment>
<keyword evidence="7 9" id="KW-0694">RNA-binding</keyword>